<dbReference type="GO" id="GO:0005524">
    <property type="term" value="F:ATP binding"/>
    <property type="evidence" value="ECO:0007669"/>
    <property type="project" value="UniProtKB-KW"/>
</dbReference>
<reference evidence="7" key="1">
    <citation type="submission" date="2021-01" db="EMBL/GenBank/DDBJ databases">
        <authorList>
            <consortium name="Genoscope - CEA"/>
            <person name="William W."/>
        </authorList>
    </citation>
    <scope>NUCLEOTIDE SEQUENCE</scope>
</reference>
<sequence length="182" mass="20398">MCFVIIKNLSKSLNNCDIEMALQNEDNKKEENKKTKKKWQKSYFDVLGICCPSEVPIIENILKSLDGIKEYSVIVPTRTVIVVHDSLLISPSQIAKALNQARLEANVKVDGKTSFKNKWPSPFALISGILLLLSFLKFVYSPFRWVAVAAVAAGIYPILAKAVASIGRCRVDINILIIIYNW</sequence>
<dbReference type="SUPFAM" id="SSF55008">
    <property type="entry name" value="HMA, heavy metal-associated domain"/>
    <property type="match status" value="1"/>
</dbReference>
<keyword evidence="3" id="KW-0547">Nucleotide-binding</keyword>
<dbReference type="InterPro" id="IPR051014">
    <property type="entry name" value="Cation_Transport_ATPase_IB"/>
</dbReference>
<comment type="similarity">
    <text evidence="2">Belongs to the cation transport ATPase (P-type) (TC 3.A.3) family. Type IB subfamily.</text>
</comment>
<feature type="transmembrane region" description="Helical" evidence="5">
    <location>
        <begin position="146"/>
        <end position="164"/>
    </location>
</feature>
<keyword evidence="5" id="KW-1133">Transmembrane helix</keyword>
<dbReference type="InterPro" id="IPR006121">
    <property type="entry name" value="HMA_dom"/>
</dbReference>
<comment type="subcellular location">
    <subcellularLocation>
        <location evidence="1">Membrane</location>
        <topology evidence="1">Multi-pass membrane protein</topology>
    </subcellularLocation>
</comment>
<evidence type="ECO:0000313" key="7">
    <source>
        <dbReference type="EMBL" id="CAF1948263.1"/>
    </source>
</evidence>
<protein>
    <submittedName>
        <fullName evidence="7">(rape) hypothetical protein</fullName>
    </submittedName>
</protein>
<keyword evidence="5" id="KW-0812">Transmembrane</keyword>
<evidence type="ECO:0000256" key="1">
    <source>
        <dbReference type="ARBA" id="ARBA00004141"/>
    </source>
</evidence>
<evidence type="ECO:0000256" key="3">
    <source>
        <dbReference type="ARBA" id="ARBA00022741"/>
    </source>
</evidence>
<dbReference type="GO" id="GO:0046872">
    <property type="term" value="F:metal ion binding"/>
    <property type="evidence" value="ECO:0007669"/>
    <property type="project" value="InterPro"/>
</dbReference>
<evidence type="ECO:0000259" key="6">
    <source>
        <dbReference type="PROSITE" id="PS50846"/>
    </source>
</evidence>
<evidence type="ECO:0000256" key="4">
    <source>
        <dbReference type="ARBA" id="ARBA00022840"/>
    </source>
</evidence>
<evidence type="ECO:0000256" key="2">
    <source>
        <dbReference type="ARBA" id="ARBA00006024"/>
    </source>
</evidence>
<dbReference type="Gene3D" id="3.30.70.100">
    <property type="match status" value="1"/>
</dbReference>
<feature type="domain" description="HMA" evidence="6">
    <location>
        <begin position="40"/>
        <end position="106"/>
    </location>
</feature>
<accession>A0A816LP68</accession>
<evidence type="ECO:0000256" key="5">
    <source>
        <dbReference type="SAM" id="Phobius"/>
    </source>
</evidence>
<organism evidence="7">
    <name type="scientific">Brassica napus</name>
    <name type="common">Rape</name>
    <dbReference type="NCBI Taxonomy" id="3708"/>
    <lineage>
        <taxon>Eukaryota</taxon>
        <taxon>Viridiplantae</taxon>
        <taxon>Streptophyta</taxon>
        <taxon>Embryophyta</taxon>
        <taxon>Tracheophyta</taxon>
        <taxon>Spermatophyta</taxon>
        <taxon>Magnoliopsida</taxon>
        <taxon>eudicotyledons</taxon>
        <taxon>Gunneridae</taxon>
        <taxon>Pentapetalae</taxon>
        <taxon>rosids</taxon>
        <taxon>malvids</taxon>
        <taxon>Brassicales</taxon>
        <taxon>Brassicaceae</taxon>
        <taxon>Brassiceae</taxon>
        <taxon>Brassica</taxon>
    </lineage>
</organism>
<keyword evidence="5" id="KW-0472">Membrane</keyword>
<proteinExistence type="inferred from homology"/>
<name>A0A816LP68_BRANA</name>
<dbReference type="InterPro" id="IPR036163">
    <property type="entry name" value="HMA_dom_sf"/>
</dbReference>
<dbReference type="GO" id="GO:0016020">
    <property type="term" value="C:membrane"/>
    <property type="evidence" value="ECO:0007669"/>
    <property type="project" value="UniProtKB-SubCell"/>
</dbReference>
<dbReference type="PROSITE" id="PS50846">
    <property type="entry name" value="HMA_2"/>
    <property type="match status" value="1"/>
</dbReference>
<dbReference type="PANTHER" id="PTHR48085">
    <property type="entry name" value="CADMIUM/ZINC-TRANSPORTING ATPASE HMA2-RELATED"/>
    <property type="match status" value="1"/>
</dbReference>
<feature type="transmembrane region" description="Helical" evidence="5">
    <location>
        <begin position="122"/>
        <end position="140"/>
    </location>
</feature>
<dbReference type="AlphaFoldDB" id="A0A816LP68"/>
<dbReference type="FunFam" id="3.30.70.100:FF:000022">
    <property type="entry name" value="Putative cadmium/zinc-transporting ATPase 3"/>
    <property type="match status" value="1"/>
</dbReference>
<keyword evidence="4" id="KW-0067">ATP-binding</keyword>
<dbReference type="EMBL" id="HG994371">
    <property type="protein sequence ID" value="CAF1948263.1"/>
    <property type="molecule type" value="Genomic_DNA"/>
</dbReference>
<dbReference type="PANTHER" id="PTHR48085:SF5">
    <property type="entry name" value="CADMIUM_ZINC-TRANSPORTING ATPASE HMA4-RELATED"/>
    <property type="match status" value="1"/>
</dbReference>
<gene>
    <name evidence="7" type="ORF">DARMORV10_C07P03340.1</name>
</gene>
<dbReference type="Proteomes" id="UP001295469">
    <property type="component" value="Chromosome C07"/>
</dbReference>